<dbReference type="GO" id="GO:0004252">
    <property type="term" value="F:serine-type endopeptidase activity"/>
    <property type="evidence" value="ECO:0007669"/>
    <property type="project" value="TreeGrafter"/>
</dbReference>
<dbReference type="PROSITE" id="PS51272">
    <property type="entry name" value="SLH"/>
    <property type="match status" value="2"/>
</dbReference>
<accession>A0A4Q9DZ68</accession>
<dbReference type="EMBL" id="SIRE01000003">
    <property type="protein sequence ID" value="TBL81143.1"/>
    <property type="molecule type" value="Genomic_DNA"/>
</dbReference>
<sequence>MNRHCLTFFLFLLFISWTFAGAASANAEAVSTASGYRDVPAGHYAAKQIADLSRSGIIEGDADGLFHPDEDVTRGVAALWLSRALKLPVPASLKGFTDVPESSPYAVAVNALKEKEVVQGDGGLFSPDAPLTREQMASLLVRAFQLKGSDLNVWFKDEASIGASHFDDVVKLKQNFITEQAEYMPKNKVTRAQLVLFLTRATTKDDQDGNGIPLKDFLRGSDRLGSEVSPNGKRTAYLQISDNHPQLYVKKVGEESGIRITSVDKRSIEGFFWFNDERLVYMTDLYGTENYQFHAVNADGTDSKDLTPFEGKRAQFMDDISYLPGHENDILIQSNKENSRFFDVYQLNVKTGALKLVAQNPGNVSRWLSDIYGIVRLAIATDGTNQTVLYRETENDEFKPVLKVDPGDAFNPIMFSLDGRQVYVLTNIGRDKQALMTFGLNTKSLVETIYENPDANVTGLVFSYKKEAIIAATYETDKRYYHFLDKEFEKLNQSISAKLNGEQFVILGNPLPEKTVRLRTVSDTSPGTYYFYNRLEDKLTKIDDVKPWIDPSKMSPMKPIKYMSRDGYTINGYLTIPKGADPKQLPVVVLPHGGPWARDSWGFDSEVQLLAYHGYAVLQMNFRGSTGYGKKFLNAGNKQWGNTMQNDITDGVKWLIDQGIADPKKIAIYGASYGGYAALAGVTFTPDLYAAGVDYMGPSSLTTFLDTIPDYWDKNEMYAQVGDPIRDKQMMDEYSPVLHVDKIKVPVFIAQGFNDPRVNKNESNQMVVALRAKGIDAPYMIKMEEGHGFQSLQNRIDFYTALLKFLDNHLKDGN</sequence>
<feature type="chain" id="PRO_5020937039" evidence="2">
    <location>
        <begin position="23"/>
        <end position="814"/>
    </location>
</feature>
<dbReference type="Gene3D" id="2.120.10.30">
    <property type="entry name" value="TolB, C-terminal domain"/>
    <property type="match status" value="1"/>
</dbReference>
<organism evidence="4 5">
    <name type="scientific">Paenibacillus thalictri</name>
    <dbReference type="NCBI Taxonomy" id="2527873"/>
    <lineage>
        <taxon>Bacteria</taxon>
        <taxon>Bacillati</taxon>
        <taxon>Bacillota</taxon>
        <taxon>Bacilli</taxon>
        <taxon>Bacillales</taxon>
        <taxon>Paenibacillaceae</taxon>
        <taxon>Paenibacillus</taxon>
    </lineage>
</organism>
<reference evidence="4 5" key="1">
    <citation type="submission" date="2019-02" db="EMBL/GenBank/DDBJ databases">
        <title>Paenibacillus sp. nov., isolated from surface-sterilized tissue of Thalictrum simplex L.</title>
        <authorList>
            <person name="Tuo L."/>
        </authorList>
    </citation>
    <scope>NUCLEOTIDE SEQUENCE [LARGE SCALE GENOMIC DNA]</scope>
    <source>
        <strain evidence="4 5">N2SHLJ1</strain>
    </source>
</reference>
<evidence type="ECO:0000256" key="1">
    <source>
        <dbReference type="ARBA" id="ARBA00022801"/>
    </source>
</evidence>
<dbReference type="Proteomes" id="UP000293142">
    <property type="component" value="Unassembled WGS sequence"/>
</dbReference>
<dbReference type="InterPro" id="IPR001119">
    <property type="entry name" value="SLH_dom"/>
</dbReference>
<comment type="caution">
    <text evidence="4">The sequence shown here is derived from an EMBL/GenBank/DDBJ whole genome shotgun (WGS) entry which is preliminary data.</text>
</comment>
<dbReference type="AlphaFoldDB" id="A0A4Q9DZ68"/>
<dbReference type="InterPro" id="IPR029058">
    <property type="entry name" value="AB_hydrolase_fold"/>
</dbReference>
<dbReference type="GO" id="GO:0006508">
    <property type="term" value="P:proteolysis"/>
    <property type="evidence" value="ECO:0007669"/>
    <property type="project" value="InterPro"/>
</dbReference>
<gene>
    <name evidence="4" type="ORF">EYB31_03350</name>
</gene>
<name>A0A4Q9DZ68_9BACL</name>
<dbReference type="Gene3D" id="3.40.50.1820">
    <property type="entry name" value="alpha/beta hydrolase"/>
    <property type="match status" value="1"/>
</dbReference>
<dbReference type="SUPFAM" id="SSF53474">
    <property type="entry name" value="alpha/beta-Hydrolases"/>
    <property type="match status" value="1"/>
</dbReference>
<dbReference type="Pfam" id="PF00395">
    <property type="entry name" value="SLH"/>
    <property type="match status" value="2"/>
</dbReference>
<feature type="domain" description="SLH" evidence="3">
    <location>
        <begin position="32"/>
        <end position="91"/>
    </location>
</feature>
<keyword evidence="2" id="KW-0732">Signal</keyword>
<dbReference type="SUPFAM" id="SSF82171">
    <property type="entry name" value="DPP6 N-terminal domain-like"/>
    <property type="match status" value="1"/>
</dbReference>
<feature type="signal peptide" evidence="2">
    <location>
        <begin position="1"/>
        <end position="22"/>
    </location>
</feature>
<keyword evidence="1" id="KW-0378">Hydrolase</keyword>
<evidence type="ECO:0000313" key="4">
    <source>
        <dbReference type="EMBL" id="TBL81143.1"/>
    </source>
</evidence>
<protein>
    <submittedName>
        <fullName evidence="4">S9 family peptidase</fullName>
    </submittedName>
</protein>
<dbReference type="InterPro" id="IPR011042">
    <property type="entry name" value="6-blade_b-propeller_TolB-like"/>
</dbReference>
<dbReference type="OrthoDB" id="108903at2"/>
<dbReference type="InterPro" id="IPR001375">
    <property type="entry name" value="Peptidase_S9_cat"/>
</dbReference>
<evidence type="ECO:0000259" key="3">
    <source>
        <dbReference type="PROSITE" id="PS51272"/>
    </source>
</evidence>
<keyword evidence="5" id="KW-1185">Reference proteome</keyword>
<dbReference type="RefSeq" id="WP_131011854.1">
    <property type="nucleotide sequence ID" value="NZ_SIRE01000003.1"/>
</dbReference>
<dbReference type="PANTHER" id="PTHR42776">
    <property type="entry name" value="SERINE PEPTIDASE S9 FAMILY MEMBER"/>
    <property type="match status" value="1"/>
</dbReference>
<evidence type="ECO:0000256" key="2">
    <source>
        <dbReference type="SAM" id="SignalP"/>
    </source>
</evidence>
<dbReference type="PANTHER" id="PTHR42776:SF27">
    <property type="entry name" value="DIPEPTIDYL PEPTIDASE FAMILY MEMBER 6"/>
    <property type="match status" value="1"/>
</dbReference>
<feature type="domain" description="SLH" evidence="3">
    <location>
        <begin position="92"/>
        <end position="154"/>
    </location>
</feature>
<evidence type="ECO:0000313" key="5">
    <source>
        <dbReference type="Proteomes" id="UP000293142"/>
    </source>
</evidence>
<dbReference type="Pfam" id="PF00326">
    <property type="entry name" value="Peptidase_S9"/>
    <property type="match status" value="1"/>
</dbReference>
<proteinExistence type="predicted"/>